<gene>
    <name evidence="3" type="ORF">OQ287_09695</name>
</gene>
<feature type="transmembrane region" description="Helical" evidence="1">
    <location>
        <begin position="7"/>
        <end position="23"/>
    </location>
</feature>
<evidence type="ECO:0000256" key="1">
    <source>
        <dbReference type="SAM" id="Phobius"/>
    </source>
</evidence>
<reference evidence="3" key="1">
    <citation type="submission" date="2022-11" db="EMBL/GenBank/DDBJ databases">
        <title>Larsenimonas rhizosphaerae sp. nov., isolated from a tidal mudflat.</title>
        <authorList>
            <person name="Lee S.D."/>
            <person name="Kim I.S."/>
        </authorList>
    </citation>
    <scope>NUCLEOTIDE SEQUENCE</scope>
    <source>
        <strain evidence="3">GH2-1</strain>
    </source>
</reference>
<protein>
    <submittedName>
        <fullName evidence="3">Phosphatase PAP2 family protein</fullName>
    </submittedName>
</protein>
<feature type="transmembrane region" description="Helical" evidence="1">
    <location>
        <begin position="143"/>
        <end position="161"/>
    </location>
</feature>
<accession>A0AA41ZLT9</accession>
<comment type="caution">
    <text evidence="3">The sequence shown here is derived from an EMBL/GenBank/DDBJ whole genome shotgun (WGS) entry which is preliminary data.</text>
</comment>
<feature type="transmembrane region" description="Helical" evidence="1">
    <location>
        <begin position="194"/>
        <end position="213"/>
    </location>
</feature>
<dbReference type="Proteomes" id="UP001165678">
    <property type="component" value="Unassembled WGS sequence"/>
</dbReference>
<dbReference type="InterPro" id="IPR036938">
    <property type="entry name" value="PAP2/HPO_sf"/>
</dbReference>
<dbReference type="SMART" id="SM00014">
    <property type="entry name" value="acidPPc"/>
    <property type="match status" value="1"/>
</dbReference>
<sequence>MNISRIFCLNASGLLLVTSWWIPQVTLWTTLDDSVFWFFNHFITLDNPHWDTVLAALNSRRFDLAIIAGMLAIMLWACLRDQQRGWQRWVGIGMTMLITAGLMNEIVRHLPIHHPSPTRFFPEASLVSDFVHFATKDSAGNSFPGDHGIMAMIFAGFMLSFGDRVTRLASIGLVTCAIAPRIMVGAHWLSDVMVGSLSLALLLLPWVLCTPLASRTSRWISAGLTRWMSPEKGDVS</sequence>
<name>A0AA41ZLT9_9GAMM</name>
<dbReference type="Gene3D" id="1.20.144.10">
    <property type="entry name" value="Phosphatidic acid phosphatase type 2/haloperoxidase"/>
    <property type="match status" value="1"/>
</dbReference>
<keyword evidence="1" id="KW-0472">Membrane</keyword>
<dbReference type="InterPro" id="IPR000326">
    <property type="entry name" value="PAP2/HPO"/>
</dbReference>
<dbReference type="Pfam" id="PF01569">
    <property type="entry name" value="PAP2"/>
    <property type="match status" value="1"/>
</dbReference>
<keyword evidence="1" id="KW-1133">Transmembrane helix</keyword>
<organism evidence="3 4">
    <name type="scientific">Larsenimonas rhizosphaerae</name>
    <dbReference type="NCBI Taxonomy" id="2944682"/>
    <lineage>
        <taxon>Bacteria</taxon>
        <taxon>Pseudomonadati</taxon>
        <taxon>Pseudomonadota</taxon>
        <taxon>Gammaproteobacteria</taxon>
        <taxon>Oceanospirillales</taxon>
        <taxon>Halomonadaceae</taxon>
        <taxon>Larsenimonas</taxon>
    </lineage>
</organism>
<keyword evidence="4" id="KW-1185">Reference proteome</keyword>
<dbReference type="AlphaFoldDB" id="A0AA41ZLT9"/>
<keyword evidence="1" id="KW-0812">Transmembrane</keyword>
<feature type="transmembrane region" description="Helical" evidence="1">
    <location>
        <begin position="62"/>
        <end position="79"/>
    </location>
</feature>
<dbReference type="CDD" id="cd01610">
    <property type="entry name" value="PAP2_like"/>
    <property type="match status" value="1"/>
</dbReference>
<dbReference type="RefSeq" id="WP_265896301.1">
    <property type="nucleotide sequence ID" value="NZ_JAPIVE010000002.1"/>
</dbReference>
<evidence type="ECO:0000313" key="3">
    <source>
        <dbReference type="EMBL" id="MCX2524516.1"/>
    </source>
</evidence>
<proteinExistence type="predicted"/>
<evidence type="ECO:0000259" key="2">
    <source>
        <dbReference type="SMART" id="SM00014"/>
    </source>
</evidence>
<feature type="transmembrane region" description="Helical" evidence="1">
    <location>
        <begin position="168"/>
        <end position="188"/>
    </location>
</feature>
<feature type="transmembrane region" description="Helical" evidence="1">
    <location>
        <begin position="86"/>
        <end position="107"/>
    </location>
</feature>
<evidence type="ECO:0000313" key="4">
    <source>
        <dbReference type="Proteomes" id="UP001165678"/>
    </source>
</evidence>
<dbReference type="SUPFAM" id="SSF48317">
    <property type="entry name" value="Acid phosphatase/Vanadium-dependent haloperoxidase"/>
    <property type="match status" value="1"/>
</dbReference>
<feature type="domain" description="Phosphatidic acid phosphatase type 2/haloperoxidase" evidence="2">
    <location>
        <begin position="92"/>
        <end position="207"/>
    </location>
</feature>
<dbReference type="EMBL" id="JAPIVE010000002">
    <property type="protein sequence ID" value="MCX2524516.1"/>
    <property type="molecule type" value="Genomic_DNA"/>
</dbReference>